<feature type="domain" description="PIN" evidence="5">
    <location>
        <begin position="5"/>
        <end position="65"/>
    </location>
</feature>
<organism evidence="6 7">
    <name type="scientific">Janibacter hoylei PVAS-1</name>
    <dbReference type="NCBI Taxonomy" id="1210046"/>
    <lineage>
        <taxon>Bacteria</taxon>
        <taxon>Bacillati</taxon>
        <taxon>Actinomycetota</taxon>
        <taxon>Actinomycetes</taxon>
        <taxon>Micrococcales</taxon>
        <taxon>Intrasporangiaceae</taxon>
        <taxon>Janibacter</taxon>
    </lineage>
</organism>
<evidence type="ECO:0000256" key="3">
    <source>
        <dbReference type="ARBA" id="ARBA00022801"/>
    </source>
</evidence>
<keyword evidence="1" id="KW-0540">Nuclease</keyword>
<accession>K1DZR8</accession>
<evidence type="ECO:0000256" key="4">
    <source>
        <dbReference type="ARBA" id="ARBA00022842"/>
    </source>
</evidence>
<dbReference type="Proteomes" id="UP000004474">
    <property type="component" value="Unassembled WGS sequence"/>
</dbReference>
<protein>
    <submittedName>
        <fullName evidence="6">Putative pilT protein</fullName>
    </submittedName>
</protein>
<dbReference type="Pfam" id="PF01850">
    <property type="entry name" value="PIN"/>
    <property type="match status" value="1"/>
</dbReference>
<keyword evidence="4" id="KW-0460">Magnesium</keyword>
<dbReference type="SUPFAM" id="SSF88723">
    <property type="entry name" value="PIN domain-like"/>
    <property type="match status" value="1"/>
</dbReference>
<keyword evidence="3" id="KW-0378">Hydrolase</keyword>
<dbReference type="eggNOG" id="COG3742">
    <property type="taxonomic scope" value="Bacteria"/>
</dbReference>
<evidence type="ECO:0000259" key="5">
    <source>
        <dbReference type="Pfam" id="PF01850"/>
    </source>
</evidence>
<dbReference type="GO" id="GO:0016787">
    <property type="term" value="F:hydrolase activity"/>
    <property type="evidence" value="ECO:0007669"/>
    <property type="project" value="UniProtKB-KW"/>
</dbReference>
<dbReference type="PATRIC" id="fig|1210046.3.peg.985"/>
<dbReference type="CDD" id="cd09871">
    <property type="entry name" value="PIN_MtVapC28-VapC30-like"/>
    <property type="match status" value="1"/>
</dbReference>
<dbReference type="InterPro" id="IPR029060">
    <property type="entry name" value="PIN-like_dom_sf"/>
</dbReference>
<dbReference type="STRING" id="1210046.B277_05089"/>
<evidence type="ECO:0000313" key="7">
    <source>
        <dbReference type="Proteomes" id="UP000004474"/>
    </source>
</evidence>
<dbReference type="GO" id="GO:0004518">
    <property type="term" value="F:nuclease activity"/>
    <property type="evidence" value="ECO:0007669"/>
    <property type="project" value="UniProtKB-KW"/>
</dbReference>
<keyword evidence="2" id="KW-0479">Metal-binding</keyword>
<dbReference type="EMBL" id="ALWX01000019">
    <property type="protein sequence ID" value="EKA61889.1"/>
    <property type="molecule type" value="Genomic_DNA"/>
</dbReference>
<gene>
    <name evidence="6" type="ORF">B277_05089</name>
</gene>
<reference evidence="6 7" key="1">
    <citation type="journal article" date="2012" name="J. Bacteriol.">
        <title>Genome Sequence of Janibacter hoylei MTCC8307, Isolated from the Stratospheric Air.</title>
        <authorList>
            <person name="Pawar S.P."/>
            <person name="Dhotre D.P."/>
            <person name="Shetty S.A."/>
            <person name="Chowdhury S.P."/>
            <person name="Chaudhari B.L."/>
            <person name="Shouche Y.S."/>
        </authorList>
    </citation>
    <scope>NUCLEOTIDE SEQUENCE [LARGE SCALE GENOMIC DNA]</scope>
    <source>
        <strain evidence="6 7">PVAS-1</strain>
    </source>
</reference>
<dbReference type="RefSeq" id="WP_007925768.1">
    <property type="nucleotide sequence ID" value="NZ_ALWX01000019.1"/>
</dbReference>
<sequence length="70" mass="7345">MADLRLDAVPVDEQQVAAARAAYRDYGRGSGHAAGLNFGDCFAYALAATTGEPVLFTGDDFTHTDVVPVV</sequence>
<evidence type="ECO:0000256" key="1">
    <source>
        <dbReference type="ARBA" id="ARBA00022722"/>
    </source>
</evidence>
<dbReference type="GO" id="GO:0046872">
    <property type="term" value="F:metal ion binding"/>
    <property type="evidence" value="ECO:0007669"/>
    <property type="project" value="UniProtKB-KW"/>
</dbReference>
<comment type="caution">
    <text evidence="6">The sequence shown here is derived from an EMBL/GenBank/DDBJ whole genome shotgun (WGS) entry which is preliminary data.</text>
</comment>
<dbReference type="Gene3D" id="3.40.50.1010">
    <property type="entry name" value="5'-nuclease"/>
    <property type="match status" value="1"/>
</dbReference>
<proteinExistence type="predicted"/>
<dbReference type="InterPro" id="IPR002716">
    <property type="entry name" value="PIN_dom"/>
</dbReference>
<evidence type="ECO:0000256" key="2">
    <source>
        <dbReference type="ARBA" id="ARBA00022723"/>
    </source>
</evidence>
<name>K1DZR8_9MICO</name>
<evidence type="ECO:0000313" key="6">
    <source>
        <dbReference type="EMBL" id="EKA61889.1"/>
    </source>
</evidence>
<dbReference type="AlphaFoldDB" id="K1DZR8"/>